<accession>A0A9P6CJL4</accession>
<dbReference type="EMBL" id="MU150232">
    <property type="protein sequence ID" value="KAF9468607.1"/>
    <property type="molecule type" value="Genomic_DNA"/>
</dbReference>
<dbReference type="Proteomes" id="UP000807353">
    <property type="component" value="Unassembled WGS sequence"/>
</dbReference>
<dbReference type="AlphaFoldDB" id="A0A9P6CJL4"/>
<keyword evidence="2" id="KW-1185">Reference proteome</keyword>
<evidence type="ECO:0000313" key="2">
    <source>
        <dbReference type="Proteomes" id="UP000807353"/>
    </source>
</evidence>
<sequence length="312" mass="35347">MTNMWPYLRQRETELFMRMQIYRESFLNQALKGHDRISVRLWTSPDNAKQITVAIRFLLTQLYFSVSITNETHDQFKSKIVDAQEIILGELWSITVSSTKSMEVYYVLEATCEVVGRSSLRASTQPEDSPPGLLPIRADWSAYINAQSSLSSPINVSLMSHLKWTNHEEYDRGLSRVWLKRAQGEGVLGEIKRVVAERYVLACVVANSVSGPWMTSLDMAQAFNGMAPCLPEITQSMRVQLFLPAHHHVESLHFTTCKGEPLHPALAAVQTPAREYYIFRDNGMQVGCEEDGVARVWMQILGCDARGRLSCT</sequence>
<name>A0A9P6CJL4_9AGAR</name>
<organism evidence="1 2">
    <name type="scientific">Collybia nuda</name>
    <dbReference type="NCBI Taxonomy" id="64659"/>
    <lineage>
        <taxon>Eukaryota</taxon>
        <taxon>Fungi</taxon>
        <taxon>Dikarya</taxon>
        <taxon>Basidiomycota</taxon>
        <taxon>Agaricomycotina</taxon>
        <taxon>Agaricomycetes</taxon>
        <taxon>Agaricomycetidae</taxon>
        <taxon>Agaricales</taxon>
        <taxon>Tricholomatineae</taxon>
        <taxon>Clitocybaceae</taxon>
        <taxon>Collybia</taxon>
    </lineage>
</organism>
<protein>
    <submittedName>
        <fullName evidence="1">Uncharacterized protein</fullName>
    </submittedName>
</protein>
<comment type="caution">
    <text evidence="1">The sequence shown here is derived from an EMBL/GenBank/DDBJ whole genome shotgun (WGS) entry which is preliminary data.</text>
</comment>
<evidence type="ECO:0000313" key="1">
    <source>
        <dbReference type="EMBL" id="KAF9468607.1"/>
    </source>
</evidence>
<proteinExistence type="predicted"/>
<reference evidence="1" key="1">
    <citation type="submission" date="2020-11" db="EMBL/GenBank/DDBJ databases">
        <authorList>
            <consortium name="DOE Joint Genome Institute"/>
            <person name="Ahrendt S."/>
            <person name="Riley R."/>
            <person name="Andreopoulos W."/>
            <person name="Labutti K."/>
            <person name="Pangilinan J."/>
            <person name="Ruiz-Duenas F.J."/>
            <person name="Barrasa J.M."/>
            <person name="Sanchez-Garcia M."/>
            <person name="Camarero S."/>
            <person name="Miyauchi S."/>
            <person name="Serrano A."/>
            <person name="Linde D."/>
            <person name="Babiker R."/>
            <person name="Drula E."/>
            <person name="Ayuso-Fernandez I."/>
            <person name="Pacheco R."/>
            <person name="Padilla G."/>
            <person name="Ferreira P."/>
            <person name="Barriuso J."/>
            <person name="Kellner H."/>
            <person name="Castanera R."/>
            <person name="Alfaro M."/>
            <person name="Ramirez L."/>
            <person name="Pisabarro A.G."/>
            <person name="Kuo A."/>
            <person name="Tritt A."/>
            <person name="Lipzen A."/>
            <person name="He G."/>
            <person name="Yan M."/>
            <person name="Ng V."/>
            <person name="Cullen D."/>
            <person name="Martin F."/>
            <person name="Rosso M.-N."/>
            <person name="Henrissat B."/>
            <person name="Hibbett D."/>
            <person name="Martinez A.T."/>
            <person name="Grigoriev I.V."/>
        </authorList>
    </citation>
    <scope>NUCLEOTIDE SEQUENCE</scope>
    <source>
        <strain evidence="1">CBS 247.69</strain>
    </source>
</reference>
<gene>
    <name evidence="1" type="ORF">BDZ94DRAFT_1245823</name>
</gene>
<dbReference type="OrthoDB" id="2368680at2759"/>